<dbReference type="PANTHER" id="PTHR30349:SF91">
    <property type="entry name" value="INTA PROTEIN"/>
    <property type="match status" value="1"/>
</dbReference>
<dbReference type="PROSITE" id="PS51900">
    <property type="entry name" value="CB"/>
    <property type="match status" value="1"/>
</dbReference>
<dbReference type="Pfam" id="PF14659">
    <property type="entry name" value="Phage_int_SAM_3"/>
    <property type="match status" value="1"/>
</dbReference>
<gene>
    <name evidence="7" type="ORF">OG994_25485</name>
</gene>
<evidence type="ECO:0000256" key="1">
    <source>
        <dbReference type="ARBA" id="ARBA00022908"/>
    </source>
</evidence>
<evidence type="ECO:0000313" key="7">
    <source>
        <dbReference type="EMBL" id="WUP48893.1"/>
    </source>
</evidence>
<dbReference type="InterPro" id="IPR011010">
    <property type="entry name" value="DNA_brk_join_enz"/>
</dbReference>
<dbReference type="InterPro" id="IPR010998">
    <property type="entry name" value="Integrase_recombinase_N"/>
</dbReference>
<evidence type="ECO:0000256" key="3">
    <source>
        <dbReference type="ARBA" id="ARBA00023172"/>
    </source>
</evidence>
<dbReference type="Gene3D" id="1.10.443.10">
    <property type="entry name" value="Intergrase catalytic core"/>
    <property type="match status" value="1"/>
</dbReference>
<feature type="domain" description="Core-binding (CB)" evidence="6">
    <location>
        <begin position="67"/>
        <end position="178"/>
    </location>
</feature>
<evidence type="ECO:0000313" key="8">
    <source>
        <dbReference type="Proteomes" id="UP001432190"/>
    </source>
</evidence>
<dbReference type="Proteomes" id="UP001432190">
    <property type="component" value="Chromosome"/>
</dbReference>
<protein>
    <submittedName>
        <fullName evidence="7">Site-specific integrase</fullName>
    </submittedName>
</protein>
<dbReference type="InterPro" id="IPR044068">
    <property type="entry name" value="CB"/>
</dbReference>
<keyword evidence="3" id="KW-0233">DNA recombination</keyword>
<feature type="domain" description="Tyr recombinase" evidence="5">
    <location>
        <begin position="199"/>
        <end position="398"/>
    </location>
</feature>
<keyword evidence="1" id="KW-0229">DNA integration</keyword>
<dbReference type="InterPro" id="IPR050090">
    <property type="entry name" value="Tyrosine_recombinase_XerCD"/>
</dbReference>
<sequence length="410" mass="46036">MPGRTRANGEGSIFPYRNGYAAYVWVNKPDGRRARKYVYGQSREIVHEKWLKLHQQAKAGPVATRIPTLAQYLAYWLEEIVKPNLAPATYVSYEGFTRLYIVPGIGAKRLDRLQVKDVQTWINKVARACQCCAQGKDAARPAAKRRCCAVGNCCQAVPSDSAIRGLRATLRAALSQAVAEELVTKNVAALVKLRAARKKPGAAWDSDEARRFLESARADKDPMYAAWVLLLVLGLRRGELLGLSWDDIDETDGELNVAWQLQRIGGQLVRRETKTEESDAPLPLPEICRTALAIRRAEQQAERKAAGEAWQNSSLVFTTRYGTPLEPRNFNRAWEARVRRYGLRRITPHGARRTCASVLADLDVHPRVAMQILRHADFKVTMEIYTKVSSKQTREALKRLGERMNGAESA</sequence>
<dbReference type="RefSeq" id="WP_328851197.1">
    <property type="nucleotide sequence ID" value="NZ_CP108084.1"/>
</dbReference>
<dbReference type="SUPFAM" id="SSF56349">
    <property type="entry name" value="DNA breaking-rejoining enzymes"/>
    <property type="match status" value="1"/>
</dbReference>
<organism evidence="7 8">
    <name type="scientific">Micromonospora globbae</name>
    <dbReference type="NCBI Taxonomy" id="1894969"/>
    <lineage>
        <taxon>Bacteria</taxon>
        <taxon>Bacillati</taxon>
        <taxon>Actinomycetota</taxon>
        <taxon>Actinomycetes</taxon>
        <taxon>Micromonosporales</taxon>
        <taxon>Micromonosporaceae</taxon>
        <taxon>Micromonospora</taxon>
    </lineage>
</organism>
<proteinExistence type="predicted"/>
<accession>A0ABZ1S379</accession>
<dbReference type="Pfam" id="PF00589">
    <property type="entry name" value="Phage_integrase"/>
    <property type="match status" value="1"/>
</dbReference>
<keyword evidence="8" id="KW-1185">Reference proteome</keyword>
<dbReference type="PROSITE" id="PS51898">
    <property type="entry name" value="TYR_RECOMBINASE"/>
    <property type="match status" value="1"/>
</dbReference>
<name>A0ABZ1S379_9ACTN</name>
<evidence type="ECO:0000256" key="4">
    <source>
        <dbReference type="PROSITE-ProRule" id="PRU01248"/>
    </source>
</evidence>
<reference evidence="7" key="1">
    <citation type="submission" date="2022-10" db="EMBL/GenBank/DDBJ databases">
        <title>The complete genomes of actinobacterial strains from the NBC collection.</title>
        <authorList>
            <person name="Joergensen T.S."/>
            <person name="Alvarez Arevalo M."/>
            <person name="Sterndorff E.B."/>
            <person name="Faurdal D."/>
            <person name="Vuksanovic O."/>
            <person name="Mourched A.-S."/>
            <person name="Charusanti P."/>
            <person name="Shaw S."/>
            <person name="Blin K."/>
            <person name="Weber T."/>
        </authorList>
    </citation>
    <scope>NUCLEOTIDE SEQUENCE</scope>
    <source>
        <strain evidence="7">NBC_00256</strain>
    </source>
</reference>
<evidence type="ECO:0000259" key="5">
    <source>
        <dbReference type="PROSITE" id="PS51898"/>
    </source>
</evidence>
<dbReference type="InterPro" id="IPR002104">
    <property type="entry name" value="Integrase_catalytic"/>
</dbReference>
<dbReference type="CDD" id="cd01189">
    <property type="entry name" value="INT_ICEBs1_C_like"/>
    <property type="match status" value="1"/>
</dbReference>
<dbReference type="InterPro" id="IPR013762">
    <property type="entry name" value="Integrase-like_cat_sf"/>
</dbReference>
<dbReference type="PANTHER" id="PTHR30349">
    <property type="entry name" value="PHAGE INTEGRASE-RELATED"/>
    <property type="match status" value="1"/>
</dbReference>
<dbReference type="Gene3D" id="1.10.150.130">
    <property type="match status" value="1"/>
</dbReference>
<dbReference type="InterPro" id="IPR004107">
    <property type="entry name" value="Integrase_SAM-like_N"/>
</dbReference>
<evidence type="ECO:0000259" key="6">
    <source>
        <dbReference type="PROSITE" id="PS51900"/>
    </source>
</evidence>
<evidence type="ECO:0000256" key="2">
    <source>
        <dbReference type="ARBA" id="ARBA00023125"/>
    </source>
</evidence>
<dbReference type="EMBL" id="CP108084">
    <property type="protein sequence ID" value="WUP48893.1"/>
    <property type="molecule type" value="Genomic_DNA"/>
</dbReference>
<keyword evidence="2 4" id="KW-0238">DNA-binding</keyword>